<evidence type="ECO:0000256" key="1">
    <source>
        <dbReference type="SAM" id="SignalP"/>
    </source>
</evidence>
<protein>
    <recommendedName>
        <fullName evidence="4">Secretion system C-terminal sorting domain-containing protein</fullName>
    </recommendedName>
</protein>
<organism evidence="2 3">
    <name type="scientific">Flagellimonas ochracea</name>
    <dbReference type="NCBI Taxonomy" id="2696472"/>
    <lineage>
        <taxon>Bacteria</taxon>
        <taxon>Pseudomonadati</taxon>
        <taxon>Bacteroidota</taxon>
        <taxon>Flavobacteriia</taxon>
        <taxon>Flavobacteriales</taxon>
        <taxon>Flavobacteriaceae</taxon>
        <taxon>Flagellimonas</taxon>
    </lineage>
</organism>
<feature type="signal peptide" evidence="1">
    <location>
        <begin position="1"/>
        <end position="18"/>
    </location>
</feature>
<evidence type="ECO:0000313" key="2">
    <source>
        <dbReference type="EMBL" id="NAY90974.1"/>
    </source>
</evidence>
<evidence type="ECO:0000313" key="3">
    <source>
        <dbReference type="Proteomes" id="UP000667650"/>
    </source>
</evidence>
<feature type="chain" id="PRO_5037776651" description="Secretion system C-terminal sorting domain-containing protein" evidence="1">
    <location>
        <begin position="19"/>
        <end position="537"/>
    </location>
</feature>
<keyword evidence="1" id="KW-0732">Signal</keyword>
<dbReference type="RefSeq" id="WP_166522365.1">
    <property type="nucleotide sequence ID" value="NZ_JAAABI010000001.1"/>
</dbReference>
<comment type="caution">
    <text evidence="2">The sequence shown here is derived from an EMBL/GenBank/DDBJ whole genome shotgun (WGS) entry which is preliminary data.</text>
</comment>
<dbReference type="EMBL" id="JAAABI010000001">
    <property type="protein sequence ID" value="NAY90974.1"/>
    <property type="molecule type" value="Genomic_DNA"/>
</dbReference>
<proteinExistence type="predicted"/>
<gene>
    <name evidence="2" type="ORF">GTQ34_03495</name>
</gene>
<keyword evidence="3" id="KW-1185">Reference proteome</keyword>
<dbReference type="Proteomes" id="UP000667650">
    <property type="component" value="Unassembled WGS sequence"/>
</dbReference>
<name>A0A964TB22_9FLAO</name>
<reference evidence="2" key="1">
    <citation type="submission" date="2020-01" db="EMBL/GenBank/DDBJ databases">
        <title>Muricauda ochracea sp. nov., isolated from a tidal flat of Garorim bay in Korea.</title>
        <authorList>
            <person name="Kim D."/>
            <person name="Yoo Y."/>
            <person name="Kim J.-J."/>
        </authorList>
    </citation>
    <scope>NUCLEOTIDE SEQUENCE</scope>
    <source>
        <strain evidence="2">JGD-17</strain>
    </source>
</reference>
<evidence type="ECO:0008006" key="4">
    <source>
        <dbReference type="Google" id="ProtNLM"/>
    </source>
</evidence>
<dbReference type="AlphaFoldDB" id="A0A964TB22"/>
<accession>A0A964TB22</accession>
<sequence length="537" mass="62045">MKNLLVFLFTINFFLSFSQTTPLFRSRFEPNTLVVQNFQNNNTSLPYNSAIFQGIDNTVWWPSDWQNVLVNNYAFGNFDQFNVSYDMGTAAQRRAQLVPDPLDPSNTVLKFWIKEAYIDSVKGRVQPSYYNSHVGSNLDGTGFDIFHYSIRLFLPTAIFDSVAENENITIGDDGDLILAQFFNNPGWIENFPDPFGLSLKLVKEQGSQEFNFKVEGLVKNSQNEWTPIWSETNETYSIPIGEWITLDVYLKEGDDIDGMFKLKSSGNEIFNINNYTHHPTPTQDPDGFTHMNPMNLYVWWKELEKFSNDIALYWDDFKIFDDSALKRKFIKLISSDCSTTLTYNNLSLTAQEIPTIGTNGDLPSNWNYQFRFQNTDDANNVFTIIQKNKTVDLSTYAINGQLRENSVYRVRVAIKNHPFIDNYGGSNDNYCEINTLNLFASSAPALMDNEEMFMVYPNPIKDWTTFRYSVFNNLSPSKIYILNEKNQVIKEILNDYRNKGIHEKSISLDNNLSPGKIYFCIFENGHKKIVQRIVLNR</sequence>